<dbReference type="AlphaFoldDB" id="A0A1W0D5V0"/>
<dbReference type="EMBL" id="MUKV01000005">
    <property type="protein sequence ID" value="OQS42397.1"/>
    <property type="molecule type" value="Genomic_DNA"/>
</dbReference>
<comment type="caution">
    <text evidence="3">The sequence shown here is derived from an EMBL/GenBank/DDBJ whole genome shotgun (WGS) entry which is preliminary data.</text>
</comment>
<feature type="transmembrane region" description="Helical" evidence="1">
    <location>
        <begin position="6"/>
        <end position="30"/>
    </location>
</feature>
<evidence type="ECO:0000256" key="1">
    <source>
        <dbReference type="SAM" id="Phobius"/>
    </source>
</evidence>
<reference evidence="3 4" key="1">
    <citation type="submission" date="2017-02" db="EMBL/GenBank/DDBJ databases">
        <title>Chromobacterium haemolyticum H5244.</title>
        <authorList>
            <person name="Gulvik C.A."/>
        </authorList>
    </citation>
    <scope>NUCLEOTIDE SEQUENCE [LARGE SCALE GENOMIC DNA]</scope>
    <source>
        <strain evidence="3 4">H5244</strain>
    </source>
</reference>
<dbReference type="PANTHER" id="PTHR33121:SF80">
    <property type="entry name" value="CYCLIC DI-GMP PHOSPHODIESTERASE PDEL"/>
    <property type="match status" value="1"/>
</dbReference>
<dbReference type="Pfam" id="PF00563">
    <property type="entry name" value="EAL"/>
    <property type="match status" value="1"/>
</dbReference>
<dbReference type="InterPro" id="IPR050706">
    <property type="entry name" value="Cyclic-di-GMP_PDE-like"/>
</dbReference>
<dbReference type="RefSeq" id="WP_256870349.1">
    <property type="nucleotide sequence ID" value="NZ_MUKV01000005.1"/>
</dbReference>
<evidence type="ECO:0000259" key="2">
    <source>
        <dbReference type="PROSITE" id="PS50883"/>
    </source>
</evidence>
<dbReference type="InterPro" id="IPR001633">
    <property type="entry name" value="EAL_dom"/>
</dbReference>
<evidence type="ECO:0000313" key="4">
    <source>
        <dbReference type="Proteomes" id="UP000192721"/>
    </source>
</evidence>
<dbReference type="GO" id="GO:0071111">
    <property type="term" value="F:cyclic-guanylate-specific phosphodiesterase activity"/>
    <property type="evidence" value="ECO:0007669"/>
    <property type="project" value="InterPro"/>
</dbReference>
<proteinExistence type="predicted"/>
<dbReference type="CDD" id="cd01948">
    <property type="entry name" value="EAL"/>
    <property type="match status" value="1"/>
</dbReference>
<sequence>MSSSSGAAYAVCVGLALALTMVLALALTAWRMQSAARERAELVVGQLTWQLSPAFAALTRLDGLPPPEPDCRAQTQALAELVQRTSLARFALARGAGGAQCASRRGVSEGGAGFENGASLLPAGNGQLLPGLRLGHAAGVIELDAGPLVAQLALAERDGLKVSLLAGGRALAANGEVRDQGADTGGEVAWVPSAPARIGVLSAPQWAAAPLLALQTQWLALLAAAALGGGVAWGARRGSGGRKATGWEISEGIRQKEFFAHYQPIVTAASGECVGVEVLARWRHPVQGNVRSELFIQTAIEAGMIVPLTRYMLRRVAEELKQIVLPPGFMVGVNISTDHLALPELLEDCRPLVNLLREKQAQLVLEVSERAPLQEASGAQKVINGLRQMGVRLALDDFGAGYADKAYLSRWGFDYLKVEKGYVSALGQDSLKGNILDGLLLSSNEMGVQVIVKGVETQGQQSYLNVKGFEYLQGFYFGKPMTLNHFRQWLYSGIAESRVRPAGKRGGDG</sequence>
<dbReference type="InterPro" id="IPR035919">
    <property type="entry name" value="EAL_sf"/>
</dbReference>
<name>A0A1W0D5V0_9NEIS</name>
<keyword evidence="1" id="KW-0472">Membrane</keyword>
<dbReference type="Proteomes" id="UP000192721">
    <property type="component" value="Unassembled WGS sequence"/>
</dbReference>
<organism evidence="3 4">
    <name type="scientific">Chromobacterium haemolyticum</name>
    <dbReference type="NCBI Taxonomy" id="394935"/>
    <lineage>
        <taxon>Bacteria</taxon>
        <taxon>Pseudomonadati</taxon>
        <taxon>Pseudomonadota</taxon>
        <taxon>Betaproteobacteria</taxon>
        <taxon>Neisseriales</taxon>
        <taxon>Chromobacteriaceae</taxon>
        <taxon>Chromobacterium</taxon>
    </lineage>
</organism>
<dbReference type="SMART" id="SM00052">
    <property type="entry name" value="EAL"/>
    <property type="match status" value="1"/>
</dbReference>
<protein>
    <recommendedName>
        <fullName evidence="2">EAL domain-containing protein</fullName>
    </recommendedName>
</protein>
<keyword evidence="1" id="KW-1133">Transmembrane helix</keyword>
<feature type="domain" description="EAL" evidence="2">
    <location>
        <begin position="242"/>
        <end position="494"/>
    </location>
</feature>
<gene>
    <name evidence="3" type="ORF">B0T45_06315</name>
</gene>
<dbReference type="PANTHER" id="PTHR33121">
    <property type="entry name" value="CYCLIC DI-GMP PHOSPHODIESTERASE PDEF"/>
    <property type="match status" value="1"/>
</dbReference>
<dbReference type="SUPFAM" id="SSF141868">
    <property type="entry name" value="EAL domain-like"/>
    <property type="match status" value="1"/>
</dbReference>
<keyword evidence="1" id="KW-0812">Transmembrane</keyword>
<dbReference type="PROSITE" id="PS50883">
    <property type="entry name" value="EAL"/>
    <property type="match status" value="1"/>
</dbReference>
<accession>A0A1W0D5V0</accession>
<dbReference type="Gene3D" id="3.20.20.450">
    <property type="entry name" value="EAL domain"/>
    <property type="match status" value="1"/>
</dbReference>
<evidence type="ECO:0000313" key="3">
    <source>
        <dbReference type="EMBL" id="OQS42397.1"/>
    </source>
</evidence>